<accession>A0A7Y3WVS6</accession>
<proteinExistence type="predicted"/>
<reference evidence="1 2" key="1">
    <citation type="submission" date="2018-11" db="EMBL/GenBank/DDBJ databases">
        <title>Genome sequencing and analysis.</title>
        <authorList>
            <person name="Huang Y.-T."/>
        </authorList>
    </citation>
    <scope>NUCLEOTIDE SEQUENCE [LARGE SCALE GENOMIC DNA]</scope>
    <source>
        <strain evidence="1 2">SHIN</strain>
    </source>
</reference>
<name>A0A7Y3WVS6_9HYPH</name>
<comment type="caution">
    <text evidence="1">The sequence shown here is derived from an EMBL/GenBank/DDBJ whole genome shotgun (WGS) entry which is preliminary data.</text>
</comment>
<protein>
    <submittedName>
        <fullName evidence="1">Uncharacterized protein</fullName>
    </submittedName>
</protein>
<dbReference type="RefSeq" id="WP_171379661.1">
    <property type="nucleotide sequence ID" value="NZ_PKQI01000001.1"/>
</dbReference>
<evidence type="ECO:0000313" key="1">
    <source>
        <dbReference type="EMBL" id="NNV19527.1"/>
    </source>
</evidence>
<dbReference type="AlphaFoldDB" id="A0A7Y3WVS6"/>
<sequence length="122" mass="14089">MQLDLFNDFKPAPIEPPLSGELVIFPLRQSRMMVLRLAGLLRSIQDLSERDRVFHTRLRELFRMRIADGLTREAAVSDIRGFEAAVRAEYVRPTSLPPLYPDHDSLVPFPSFEDQNHDRQTA</sequence>
<dbReference type="Pfam" id="PF19551">
    <property type="entry name" value="DUF6074"/>
    <property type="match status" value="1"/>
</dbReference>
<dbReference type="Proteomes" id="UP000526233">
    <property type="component" value="Unassembled WGS sequence"/>
</dbReference>
<gene>
    <name evidence="1" type="ORF">EHE22_03665</name>
</gene>
<dbReference type="EMBL" id="PKQI01000001">
    <property type="protein sequence ID" value="NNV19527.1"/>
    <property type="molecule type" value="Genomic_DNA"/>
</dbReference>
<organism evidence="1 2">
    <name type="scientific">Brucella pseudogrignonensis</name>
    <dbReference type="NCBI Taxonomy" id="419475"/>
    <lineage>
        <taxon>Bacteria</taxon>
        <taxon>Pseudomonadati</taxon>
        <taxon>Pseudomonadota</taxon>
        <taxon>Alphaproteobacteria</taxon>
        <taxon>Hyphomicrobiales</taxon>
        <taxon>Brucellaceae</taxon>
        <taxon>Brucella/Ochrobactrum group</taxon>
        <taxon>Brucella</taxon>
    </lineage>
</organism>
<evidence type="ECO:0000313" key="2">
    <source>
        <dbReference type="Proteomes" id="UP000526233"/>
    </source>
</evidence>
<dbReference type="InterPro" id="IPR045720">
    <property type="entry name" value="DUF6074"/>
</dbReference>